<name>A0A6B0GSE6_9EURY</name>
<dbReference type="AlphaFoldDB" id="A0A6B0GSE6"/>
<dbReference type="RefSeq" id="WP_158206272.1">
    <property type="nucleotide sequence ID" value="NZ_WSZK01000037.1"/>
</dbReference>
<feature type="compositionally biased region" description="Low complexity" evidence="1">
    <location>
        <begin position="421"/>
        <end position="434"/>
    </location>
</feature>
<feature type="region of interest" description="Disordered" evidence="1">
    <location>
        <begin position="1"/>
        <end position="20"/>
    </location>
</feature>
<dbReference type="PANTHER" id="PTHR30121:SF6">
    <property type="entry name" value="SLR6007 PROTEIN"/>
    <property type="match status" value="1"/>
</dbReference>
<gene>
    <name evidence="3" type="ORF">GQS65_19360</name>
</gene>
<accession>A0A6B0GSE6</accession>
<dbReference type="InterPro" id="IPR027417">
    <property type="entry name" value="P-loop_NTPase"/>
</dbReference>
<dbReference type="InterPro" id="IPR058596">
    <property type="entry name" value="TraC-like_dom"/>
</dbReference>
<dbReference type="SUPFAM" id="SSF52540">
    <property type="entry name" value="P-loop containing nucleoside triphosphate hydrolases"/>
    <property type="match status" value="1"/>
</dbReference>
<keyword evidence="4" id="KW-1185">Reference proteome</keyword>
<evidence type="ECO:0000259" key="2">
    <source>
        <dbReference type="Pfam" id="PF26593"/>
    </source>
</evidence>
<reference evidence="3 4" key="1">
    <citation type="submission" date="2019-12" db="EMBL/GenBank/DDBJ databases">
        <title>Halocatena pleomorpha gen. nov. sp. nov., an extremely halophilic archaeon of family Halobacteriaceae isolated from saltpan soil.</title>
        <authorList>
            <person name="Pal Y."/>
            <person name="Verma A."/>
            <person name="Krishnamurthi S."/>
            <person name="Kumar P."/>
        </authorList>
    </citation>
    <scope>NUCLEOTIDE SEQUENCE [LARGE SCALE GENOMIC DNA]</scope>
    <source>
        <strain evidence="3 4">JCM 16495</strain>
    </source>
</reference>
<evidence type="ECO:0000313" key="3">
    <source>
        <dbReference type="EMBL" id="MWG36619.1"/>
    </source>
</evidence>
<dbReference type="PANTHER" id="PTHR30121">
    <property type="entry name" value="UNCHARACTERIZED PROTEIN YJGR-RELATED"/>
    <property type="match status" value="1"/>
</dbReference>
<dbReference type="EMBL" id="WSZK01000037">
    <property type="protein sequence ID" value="MWG36619.1"/>
    <property type="molecule type" value="Genomic_DNA"/>
</dbReference>
<evidence type="ECO:0000313" key="4">
    <source>
        <dbReference type="Proteomes" id="UP000451471"/>
    </source>
</evidence>
<evidence type="ECO:0000256" key="1">
    <source>
        <dbReference type="SAM" id="MobiDB-lite"/>
    </source>
</evidence>
<dbReference type="Gene3D" id="3.40.50.300">
    <property type="entry name" value="P-loop containing nucleotide triphosphate hydrolases"/>
    <property type="match status" value="2"/>
</dbReference>
<protein>
    <recommendedName>
        <fullName evidence="2">TraC-like domain-containing protein</fullName>
    </recommendedName>
</protein>
<comment type="caution">
    <text evidence="3">The sequence shown here is derived from an EMBL/GenBank/DDBJ whole genome shotgun (WGS) entry which is preliminary data.</text>
</comment>
<dbReference type="Proteomes" id="UP000451471">
    <property type="component" value="Unassembled WGS sequence"/>
</dbReference>
<sequence>MTRQQTTIDRAQAETTDRDPTQLVPQWVDTGMRVRVPFGDEVPVRNFLYASPGGACLVAGVYVLLFGGSIALTAPLLGFGALLAAIGYRIARSTDYAETTAADRVLGPLRFRRLQRRLPLTQEKAAEPATSGRGWIRRLLPFTPDHSTQAHDVARILEGGIAEMNDGRLVGMVRLNGRNTDLQTDEEARPMIGRLRTALDEDVTDIPFRLYSTSLDANPEDVTAAYRRAWHASYTGDAWRWMREYLRSLVGWETTATTDLWQSREWRHYVVVSVAPDDVDLPTFDESQDVNEERLASLRRRQQQTAVRDRLETVGGAFRQTPGVETSAVGPAELATVVARRWTGTTHEFDDAAVTSAVDAAVWPHAGEPASADDVATDAPHRPGAVTADDGEQGATAAVTRVGPGTIRPNADVSSRLGRATPDGGTDTVTTSSDRPVASSTHAYDDPADDPELTGGESADASILARLRDGLFGDADQSDESPDRVADLLAGVYDVGDGYVRAGEQYARTYWIAGWPTEPREKFLRELYTLRGVDVEVNLRCEPCSKDAAMARVKDRIGEVDADIAERKEASDVTAMLEERDMDPYTKMFILLHETPAQAWQLTGYVTVRAGTRQALDRAEEYLADGLLDQSDLSLDVTKRQALEDASSRVRKVLERSPAQLTPISSPHRQDELFTAAGPLGRDAYAEGSHRDRSAFTLSGTIAAAFPPVAPTVQQDDGVLVGRLSSNGSAVTPNPFDPGPAHQLVAGDSGSGKTTFVEKKALRWWAQGEDRTLILCDTMGEFAGITQLCNGERITLDGTQTINPLHIEATPDEVLQQLDVAPFEMKFQEAVNFILDVIANDPATADRFAPLVKDAVRETYREVGVRPRDPSTHRGENSPTMADLRATVDDMGERPSEYVSSTLEEEEIRNNAGPLLRRLSGFKQDGDLSALTGETETRIKPGGVSYLDLQQIEGLGAAADKSTMLMLMLGQVYQAVKRSRGPAVFVIDEAHYLLQSPEMLAWLQQAARHWRHYDAGLWFVSQHPDDFAVGKTDEIQEYLDAIRGQTTATTFFATEDLTDATAAKYGLNVPQAEFVRGRATRGEADVGYTDCLMAFEEREGWHHVEVRLPPLELLVVEYDPETHGAFDDYLEARWNARRRTNGGDHP</sequence>
<dbReference type="Pfam" id="PF26593">
    <property type="entry name" value="TraC-like"/>
    <property type="match status" value="1"/>
</dbReference>
<feature type="region of interest" description="Disordered" evidence="1">
    <location>
        <begin position="368"/>
        <end position="456"/>
    </location>
</feature>
<dbReference type="InterPro" id="IPR051162">
    <property type="entry name" value="T4SS_component"/>
</dbReference>
<organism evidence="3 4">
    <name type="scientific">Halomarina oriensis</name>
    <dbReference type="NCBI Taxonomy" id="671145"/>
    <lineage>
        <taxon>Archaea</taxon>
        <taxon>Methanobacteriati</taxon>
        <taxon>Methanobacteriota</taxon>
        <taxon>Stenosarchaea group</taxon>
        <taxon>Halobacteria</taxon>
        <taxon>Halobacteriales</taxon>
        <taxon>Natronomonadaceae</taxon>
        <taxon>Halomarina</taxon>
    </lineage>
</organism>
<feature type="domain" description="TraC-like" evidence="2">
    <location>
        <begin position="159"/>
        <end position="344"/>
    </location>
</feature>
<dbReference type="OrthoDB" id="308309at2157"/>
<feature type="compositionally biased region" description="Basic and acidic residues" evidence="1">
    <location>
        <begin position="11"/>
        <end position="20"/>
    </location>
</feature>
<proteinExistence type="predicted"/>